<evidence type="ECO:0000256" key="1">
    <source>
        <dbReference type="SAM" id="MobiDB-lite"/>
    </source>
</evidence>
<organism evidence="2 3">
    <name type="scientific">Aspergillus pseudoustus</name>
    <dbReference type="NCBI Taxonomy" id="1810923"/>
    <lineage>
        <taxon>Eukaryota</taxon>
        <taxon>Fungi</taxon>
        <taxon>Dikarya</taxon>
        <taxon>Ascomycota</taxon>
        <taxon>Pezizomycotina</taxon>
        <taxon>Eurotiomycetes</taxon>
        <taxon>Eurotiomycetidae</taxon>
        <taxon>Eurotiales</taxon>
        <taxon>Aspergillaceae</taxon>
        <taxon>Aspergillus</taxon>
        <taxon>Aspergillus subgen. Nidulantes</taxon>
    </lineage>
</organism>
<reference evidence="2 3" key="1">
    <citation type="submission" date="2024-07" db="EMBL/GenBank/DDBJ databases">
        <title>Section-level genome sequencing and comparative genomics of Aspergillus sections Usti and Cavernicolus.</title>
        <authorList>
            <consortium name="Lawrence Berkeley National Laboratory"/>
            <person name="Nybo J.L."/>
            <person name="Vesth T.C."/>
            <person name="Theobald S."/>
            <person name="Frisvad J.C."/>
            <person name="Larsen T.O."/>
            <person name="Kjaerboelling I."/>
            <person name="Rothschild-Mancinelli K."/>
            <person name="Lyhne E.K."/>
            <person name="Kogle M.E."/>
            <person name="Barry K."/>
            <person name="Clum A."/>
            <person name="Na H."/>
            <person name="Ledsgaard L."/>
            <person name="Lin J."/>
            <person name="Lipzen A."/>
            <person name="Kuo A."/>
            <person name="Riley R."/>
            <person name="Mondo S."/>
            <person name="Labutti K."/>
            <person name="Haridas S."/>
            <person name="Pangalinan J."/>
            <person name="Salamov A.A."/>
            <person name="Simmons B.A."/>
            <person name="Magnuson J.K."/>
            <person name="Chen J."/>
            <person name="Drula E."/>
            <person name="Henrissat B."/>
            <person name="Wiebenga A."/>
            <person name="Lubbers R.J."/>
            <person name="Gomes A.C."/>
            <person name="Makela M.R."/>
            <person name="Stajich J."/>
            <person name="Grigoriev I.V."/>
            <person name="Mortensen U.H."/>
            <person name="De Vries R.P."/>
            <person name="Baker S.E."/>
            <person name="Andersen M.R."/>
        </authorList>
    </citation>
    <scope>NUCLEOTIDE SEQUENCE [LARGE SCALE GENOMIC DNA]</scope>
    <source>
        <strain evidence="2 3">CBS 123904</strain>
    </source>
</reference>
<sequence>MTPLAPLFLTISISTLISTGHHCRLLRYRIHQDIATRWLPLPHKQKQLRTFLSTSETPLSRRPILLHNNKRHDHLVHHPKQPLNNPRLGHDISNNSRNT</sequence>
<evidence type="ECO:0000313" key="2">
    <source>
        <dbReference type="EMBL" id="KAL2845252.1"/>
    </source>
</evidence>
<gene>
    <name evidence="2" type="ORF">BJY01DRAFT_214323</name>
</gene>
<evidence type="ECO:0008006" key="4">
    <source>
        <dbReference type="Google" id="ProtNLM"/>
    </source>
</evidence>
<proteinExistence type="predicted"/>
<comment type="caution">
    <text evidence="2">The sequence shown here is derived from an EMBL/GenBank/DDBJ whole genome shotgun (WGS) entry which is preliminary data.</text>
</comment>
<dbReference type="EMBL" id="JBFXLU010000073">
    <property type="protein sequence ID" value="KAL2845252.1"/>
    <property type="molecule type" value="Genomic_DNA"/>
</dbReference>
<accession>A0ABR4JZQ2</accession>
<keyword evidence="3" id="KW-1185">Reference proteome</keyword>
<protein>
    <recommendedName>
        <fullName evidence="4">Secreted protein</fullName>
    </recommendedName>
</protein>
<dbReference type="Proteomes" id="UP001610446">
    <property type="component" value="Unassembled WGS sequence"/>
</dbReference>
<evidence type="ECO:0000313" key="3">
    <source>
        <dbReference type="Proteomes" id="UP001610446"/>
    </source>
</evidence>
<name>A0ABR4JZQ2_9EURO</name>
<feature type="region of interest" description="Disordered" evidence="1">
    <location>
        <begin position="75"/>
        <end position="99"/>
    </location>
</feature>
<feature type="non-terminal residue" evidence="2">
    <location>
        <position position="99"/>
    </location>
</feature>